<evidence type="ECO:0000313" key="2">
    <source>
        <dbReference type="Proteomes" id="UP000789920"/>
    </source>
</evidence>
<comment type="caution">
    <text evidence="1">The sequence shown here is derived from an EMBL/GenBank/DDBJ whole genome shotgun (WGS) entry which is preliminary data.</text>
</comment>
<gene>
    <name evidence="1" type="ORF">RPERSI_LOCUS35421</name>
</gene>
<dbReference type="EMBL" id="CAJVQC010163644">
    <property type="protein sequence ID" value="CAG8849055.1"/>
    <property type="molecule type" value="Genomic_DNA"/>
</dbReference>
<feature type="non-terminal residue" evidence="1">
    <location>
        <position position="135"/>
    </location>
</feature>
<sequence>NEINSYTIIPPVISRCHISDEPINLYPGRNTLDLYSLKNSTLHSLGLNYELNNTLGFSHIYVINLINRRDRREKLEILAKKLNLKFEFFPAVSQDDENALKELEDDVDFELNIASIISDTYRFLPSNWDIYFLGY</sequence>
<protein>
    <submittedName>
        <fullName evidence="1">11021_t:CDS:1</fullName>
    </submittedName>
</protein>
<accession>A0ACA9SUF9</accession>
<proteinExistence type="predicted"/>
<name>A0ACA9SUF9_9GLOM</name>
<evidence type="ECO:0000313" key="1">
    <source>
        <dbReference type="EMBL" id="CAG8849055.1"/>
    </source>
</evidence>
<dbReference type="Proteomes" id="UP000789920">
    <property type="component" value="Unassembled WGS sequence"/>
</dbReference>
<keyword evidence="2" id="KW-1185">Reference proteome</keyword>
<reference evidence="1" key="1">
    <citation type="submission" date="2021-06" db="EMBL/GenBank/DDBJ databases">
        <authorList>
            <person name="Kallberg Y."/>
            <person name="Tangrot J."/>
            <person name="Rosling A."/>
        </authorList>
    </citation>
    <scope>NUCLEOTIDE SEQUENCE</scope>
    <source>
        <strain evidence="1">MA461A</strain>
    </source>
</reference>
<feature type="non-terminal residue" evidence="1">
    <location>
        <position position="1"/>
    </location>
</feature>
<organism evidence="1 2">
    <name type="scientific">Racocetra persica</name>
    <dbReference type="NCBI Taxonomy" id="160502"/>
    <lineage>
        <taxon>Eukaryota</taxon>
        <taxon>Fungi</taxon>
        <taxon>Fungi incertae sedis</taxon>
        <taxon>Mucoromycota</taxon>
        <taxon>Glomeromycotina</taxon>
        <taxon>Glomeromycetes</taxon>
        <taxon>Diversisporales</taxon>
        <taxon>Gigasporaceae</taxon>
        <taxon>Racocetra</taxon>
    </lineage>
</organism>